<proteinExistence type="predicted"/>
<dbReference type="Proteomes" id="UP001276659">
    <property type="component" value="Unassembled WGS sequence"/>
</dbReference>
<evidence type="ECO:0000313" key="2">
    <source>
        <dbReference type="EMBL" id="KAK3172314.1"/>
    </source>
</evidence>
<evidence type="ECO:0000313" key="3">
    <source>
        <dbReference type="Proteomes" id="UP001276659"/>
    </source>
</evidence>
<feature type="region of interest" description="Disordered" evidence="1">
    <location>
        <begin position="1"/>
        <end position="48"/>
    </location>
</feature>
<reference evidence="2" key="1">
    <citation type="submission" date="2022-11" db="EMBL/GenBank/DDBJ databases">
        <title>Chromosomal genome sequence assembly and mating type (MAT) locus characterization of the leprose asexual lichenized fungus Lepraria neglecta (Nyl.) Erichsen.</title>
        <authorList>
            <person name="Allen J.L."/>
            <person name="Pfeffer B."/>
        </authorList>
    </citation>
    <scope>NUCLEOTIDE SEQUENCE</scope>
    <source>
        <strain evidence="2">Allen 5258</strain>
    </source>
</reference>
<accession>A0AAE0DJT0</accession>
<sequence>MPKHTNGVRGGSSKRREITSDQTKDRESRSPNGLDASYGNTEEPGNPAATLASCNGALQRLAGITRYFESSFNQDIIEVEGDYGTEMDRENEIQRLEGVVKTLTYAKDERLENLRHENEELKAREEACNREREKCMIIQAELEERYTQADTEREEEYKRKLHDEKARIQKSLKAKKAETEAASREKVQELKDQNEKLSATNEELKHYLSAAEKKLKDKKIKYARVEKSLEEENEKLRVELKQVNVDNFRQISDAVKAVSAKYFQKLPERAIADPEAVHHELSQLDPIFTSTPIWESEVSEFLRLRAVQHVISTGLCDFIWHPFFPQDDLPDHKGVGQFLEAVSKSLAVSGGRSESVWRVLTLRGIDALGSAVMAARQVESMVHRVLEILRPLTTPSQSVGLESALVGLVKDSVTLWTAAQKNDAKVVIEARPDPSDKKKWHAEDIQGVEEASIPPDGKIDPTRIKPLCIFPNVLQITSPDKTVVLHRGSALFPTSQVWIRGMSEQKEHDEELAQAVLDARSKVNARRTSCPTGPNSPTGGKFSTTQT</sequence>
<name>A0AAE0DJT0_9LECA</name>
<dbReference type="EMBL" id="JASNWA010000007">
    <property type="protein sequence ID" value="KAK3172314.1"/>
    <property type="molecule type" value="Genomic_DNA"/>
</dbReference>
<feature type="compositionally biased region" description="Basic and acidic residues" evidence="1">
    <location>
        <begin position="14"/>
        <end position="29"/>
    </location>
</feature>
<protein>
    <submittedName>
        <fullName evidence="2">Uncharacterized protein</fullName>
    </submittedName>
</protein>
<evidence type="ECO:0000256" key="1">
    <source>
        <dbReference type="SAM" id="MobiDB-lite"/>
    </source>
</evidence>
<feature type="compositionally biased region" description="Basic and acidic residues" evidence="1">
    <location>
        <begin position="175"/>
        <end position="191"/>
    </location>
</feature>
<dbReference type="AlphaFoldDB" id="A0AAE0DJT0"/>
<feature type="region of interest" description="Disordered" evidence="1">
    <location>
        <begin position="170"/>
        <end position="191"/>
    </location>
</feature>
<gene>
    <name evidence="2" type="ORF">OEA41_005635</name>
</gene>
<feature type="compositionally biased region" description="Polar residues" evidence="1">
    <location>
        <begin position="526"/>
        <end position="547"/>
    </location>
</feature>
<keyword evidence="3" id="KW-1185">Reference proteome</keyword>
<organism evidence="2 3">
    <name type="scientific">Lepraria neglecta</name>
    <dbReference type="NCBI Taxonomy" id="209136"/>
    <lineage>
        <taxon>Eukaryota</taxon>
        <taxon>Fungi</taxon>
        <taxon>Dikarya</taxon>
        <taxon>Ascomycota</taxon>
        <taxon>Pezizomycotina</taxon>
        <taxon>Lecanoromycetes</taxon>
        <taxon>OSLEUM clade</taxon>
        <taxon>Lecanoromycetidae</taxon>
        <taxon>Lecanorales</taxon>
        <taxon>Lecanorineae</taxon>
        <taxon>Stereocaulaceae</taxon>
        <taxon>Lepraria</taxon>
    </lineage>
</organism>
<feature type="region of interest" description="Disordered" evidence="1">
    <location>
        <begin position="523"/>
        <end position="547"/>
    </location>
</feature>
<comment type="caution">
    <text evidence="2">The sequence shown here is derived from an EMBL/GenBank/DDBJ whole genome shotgun (WGS) entry which is preliminary data.</text>
</comment>